<evidence type="ECO:0000259" key="3">
    <source>
        <dbReference type="SMART" id="SM00701"/>
    </source>
</evidence>
<dbReference type="PANTHER" id="PTHR11022:SF41">
    <property type="entry name" value="PEPTIDOGLYCAN-RECOGNITION PROTEIN LC-RELATED"/>
    <property type="match status" value="1"/>
</dbReference>
<dbReference type="Proteomes" id="UP001552427">
    <property type="component" value="Unassembled WGS sequence"/>
</dbReference>
<dbReference type="Pfam" id="PF01510">
    <property type="entry name" value="Amidase_2"/>
    <property type="match status" value="1"/>
</dbReference>
<dbReference type="Pfam" id="PF01471">
    <property type="entry name" value="PG_binding_1"/>
    <property type="match status" value="1"/>
</dbReference>
<feature type="domain" description="Peptidoglycan recognition protein family" evidence="3">
    <location>
        <begin position="1"/>
        <end position="133"/>
    </location>
</feature>
<dbReference type="PANTHER" id="PTHR11022">
    <property type="entry name" value="PEPTIDOGLYCAN RECOGNITION PROTEIN"/>
    <property type="match status" value="1"/>
</dbReference>
<comment type="caution">
    <text evidence="4">The sequence shown here is derived from an EMBL/GenBank/DDBJ whole genome shotgun (WGS) entry which is preliminary data.</text>
</comment>
<dbReference type="InterPro" id="IPR036505">
    <property type="entry name" value="Amidase/PGRP_sf"/>
</dbReference>
<protein>
    <submittedName>
        <fullName evidence="4">Peptidoglycan-binding domain-containing protein</fullName>
    </submittedName>
</protein>
<accession>A0ABV3H496</accession>
<organism evidence="4 5">
    <name type="scientific">Nonomuraea bangladeshensis</name>
    <dbReference type="NCBI Taxonomy" id="404385"/>
    <lineage>
        <taxon>Bacteria</taxon>
        <taxon>Bacillati</taxon>
        <taxon>Actinomycetota</taxon>
        <taxon>Actinomycetes</taxon>
        <taxon>Streptosporangiales</taxon>
        <taxon>Streptosporangiaceae</taxon>
        <taxon>Nonomuraea</taxon>
    </lineage>
</organism>
<gene>
    <name evidence="4" type="ORF">AB0K40_17680</name>
</gene>
<dbReference type="CDD" id="cd06583">
    <property type="entry name" value="PGRP"/>
    <property type="match status" value="1"/>
</dbReference>
<dbReference type="SUPFAM" id="SSF47090">
    <property type="entry name" value="PGBD-like"/>
    <property type="match status" value="1"/>
</dbReference>
<reference evidence="4 5" key="1">
    <citation type="submission" date="2024-06" db="EMBL/GenBank/DDBJ databases">
        <title>The Natural Products Discovery Center: Release of the First 8490 Sequenced Strains for Exploring Actinobacteria Biosynthetic Diversity.</title>
        <authorList>
            <person name="Kalkreuter E."/>
            <person name="Kautsar S.A."/>
            <person name="Yang D."/>
            <person name="Bader C.D."/>
            <person name="Teijaro C.N."/>
            <person name="Fluegel L."/>
            <person name="Davis C.M."/>
            <person name="Simpson J.R."/>
            <person name="Lauterbach L."/>
            <person name="Steele A.D."/>
            <person name="Gui C."/>
            <person name="Meng S."/>
            <person name="Li G."/>
            <person name="Viehrig K."/>
            <person name="Ye F."/>
            <person name="Su P."/>
            <person name="Kiefer A.F."/>
            <person name="Nichols A."/>
            <person name="Cepeda A.J."/>
            <person name="Yan W."/>
            <person name="Fan B."/>
            <person name="Jiang Y."/>
            <person name="Adhikari A."/>
            <person name="Zheng C.-J."/>
            <person name="Schuster L."/>
            <person name="Cowan T.M."/>
            <person name="Smanski M.J."/>
            <person name="Chevrette M.G."/>
            <person name="De Carvalho L.P.S."/>
            <person name="Shen B."/>
        </authorList>
    </citation>
    <scope>NUCLEOTIDE SEQUENCE [LARGE SCALE GENOMIC DNA]</scope>
    <source>
        <strain evidence="4 5">NPDC049574</strain>
    </source>
</reference>
<dbReference type="InterPro" id="IPR036366">
    <property type="entry name" value="PGBDSf"/>
</dbReference>
<name>A0ABV3H496_9ACTN</name>
<dbReference type="SMART" id="SM00644">
    <property type="entry name" value="Ami_2"/>
    <property type="match status" value="1"/>
</dbReference>
<evidence type="ECO:0000256" key="1">
    <source>
        <dbReference type="ARBA" id="ARBA00007553"/>
    </source>
</evidence>
<dbReference type="Gene3D" id="3.40.80.10">
    <property type="entry name" value="Peptidoglycan recognition protein-like"/>
    <property type="match status" value="1"/>
</dbReference>
<keyword evidence="5" id="KW-1185">Reference proteome</keyword>
<dbReference type="Gene3D" id="1.10.101.10">
    <property type="entry name" value="PGBD-like superfamily/PGBD"/>
    <property type="match status" value="1"/>
</dbReference>
<sequence length="246" mass="27437">MRLVTRAGWKARAPKNTYTVTWATRTEFFVHHTDGPQDQSIKSIQDFHMGPSRGWSDIGYNFLVHADGTIYEGRGWLTVGAHCPDHNRTGIGVAFIGDNNPTAAAKKSIRYLYDEACRRAGRKLRQLGHGDRFPTACPGPRLQAWVDAGMPAEAEEAPKVVVKDGVPQWPGRVLKVSEPMQRGDDVKTWQGKLAKRGWTIDVDGWYGPKSRTVCRGYQRATGLPVTGEVDAATWEMTWSWTKAPSE</sequence>
<dbReference type="EMBL" id="JBFARM010000005">
    <property type="protein sequence ID" value="MEV4287338.1"/>
    <property type="molecule type" value="Genomic_DNA"/>
</dbReference>
<dbReference type="SUPFAM" id="SSF55846">
    <property type="entry name" value="N-acetylmuramoyl-L-alanine amidase-like"/>
    <property type="match status" value="1"/>
</dbReference>
<evidence type="ECO:0000313" key="4">
    <source>
        <dbReference type="EMBL" id="MEV4287338.1"/>
    </source>
</evidence>
<dbReference type="InterPro" id="IPR002502">
    <property type="entry name" value="Amidase_domain"/>
</dbReference>
<dbReference type="InterPro" id="IPR002477">
    <property type="entry name" value="Peptidoglycan-bd-like"/>
</dbReference>
<proteinExistence type="inferred from homology"/>
<dbReference type="InterPro" id="IPR036365">
    <property type="entry name" value="PGBD-like_sf"/>
</dbReference>
<dbReference type="InterPro" id="IPR006619">
    <property type="entry name" value="PGRP_domain_met/bac"/>
</dbReference>
<dbReference type="InterPro" id="IPR015510">
    <property type="entry name" value="PGRP"/>
</dbReference>
<feature type="domain" description="N-acetylmuramoyl-L-alanine amidase" evidence="2">
    <location>
        <begin position="13"/>
        <end position="149"/>
    </location>
</feature>
<dbReference type="RefSeq" id="WP_364450668.1">
    <property type="nucleotide sequence ID" value="NZ_JBFARM010000005.1"/>
</dbReference>
<evidence type="ECO:0000259" key="2">
    <source>
        <dbReference type="SMART" id="SM00644"/>
    </source>
</evidence>
<comment type="similarity">
    <text evidence="1">Belongs to the N-acetylmuramoyl-L-alanine amidase 2 family.</text>
</comment>
<evidence type="ECO:0000313" key="5">
    <source>
        <dbReference type="Proteomes" id="UP001552427"/>
    </source>
</evidence>
<dbReference type="SMART" id="SM00701">
    <property type="entry name" value="PGRP"/>
    <property type="match status" value="1"/>
</dbReference>